<keyword evidence="1" id="KW-0808">Transferase</keyword>
<organism evidence="4 5">
    <name type="scientific">Amphritea atlantica</name>
    <dbReference type="NCBI Taxonomy" id="355243"/>
    <lineage>
        <taxon>Bacteria</taxon>
        <taxon>Pseudomonadati</taxon>
        <taxon>Pseudomonadota</taxon>
        <taxon>Gammaproteobacteria</taxon>
        <taxon>Oceanospirillales</taxon>
        <taxon>Oceanospirillaceae</taxon>
        <taxon>Amphritea</taxon>
    </lineage>
</organism>
<dbReference type="InterPro" id="IPR001763">
    <property type="entry name" value="Rhodanese-like_dom"/>
</dbReference>
<dbReference type="Gene3D" id="3.40.250.10">
    <property type="entry name" value="Rhodanese-like domain"/>
    <property type="match status" value="2"/>
</dbReference>
<dbReference type="CDD" id="cd01449">
    <property type="entry name" value="TST_Repeat_2"/>
    <property type="match status" value="1"/>
</dbReference>
<evidence type="ECO:0000256" key="1">
    <source>
        <dbReference type="ARBA" id="ARBA00022679"/>
    </source>
</evidence>
<dbReference type="EMBL" id="CP073344">
    <property type="protein sequence ID" value="UTW02359.1"/>
    <property type="molecule type" value="Genomic_DNA"/>
</dbReference>
<feature type="domain" description="Rhodanese" evidence="3">
    <location>
        <begin position="18"/>
        <end position="137"/>
    </location>
</feature>
<dbReference type="PANTHER" id="PTHR11364">
    <property type="entry name" value="THIOSULFATE SULFERTANSFERASE"/>
    <property type="match status" value="1"/>
</dbReference>
<reference evidence="4" key="1">
    <citation type="submission" date="2021-04" db="EMBL/GenBank/DDBJ databases">
        <title>Oceanospirillales bacteria with DddD are important DMSP degraders in coastal seawater.</title>
        <authorList>
            <person name="Liu J."/>
        </authorList>
    </citation>
    <scope>NUCLEOTIDE SEQUENCE</scope>
    <source>
        <strain evidence="4">GY6</strain>
    </source>
</reference>
<keyword evidence="2" id="KW-0677">Repeat</keyword>
<proteinExistence type="predicted"/>
<dbReference type="InterPro" id="IPR001307">
    <property type="entry name" value="Thiosulphate_STrfase_CS"/>
</dbReference>
<accession>A0ABY5GSN5</accession>
<evidence type="ECO:0000259" key="3">
    <source>
        <dbReference type="PROSITE" id="PS50206"/>
    </source>
</evidence>
<protein>
    <submittedName>
        <fullName evidence="4">Sulfurtransferase</fullName>
    </submittedName>
</protein>
<evidence type="ECO:0000313" key="4">
    <source>
        <dbReference type="EMBL" id="UTW02359.1"/>
    </source>
</evidence>
<dbReference type="Proteomes" id="UP001059950">
    <property type="component" value="Chromosome"/>
</dbReference>
<evidence type="ECO:0000313" key="5">
    <source>
        <dbReference type="Proteomes" id="UP001059950"/>
    </source>
</evidence>
<keyword evidence="5" id="KW-1185">Reference proteome</keyword>
<dbReference type="CDD" id="cd01448">
    <property type="entry name" value="TST_Repeat_1"/>
    <property type="match status" value="1"/>
</dbReference>
<dbReference type="PANTHER" id="PTHR11364:SF27">
    <property type="entry name" value="SULFURTRANSFERASE"/>
    <property type="match status" value="1"/>
</dbReference>
<evidence type="ECO:0000256" key="2">
    <source>
        <dbReference type="ARBA" id="ARBA00022737"/>
    </source>
</evidence>
<dbReference type="PROSITE" id="PS00380">
    <property type="entry name" value="RHODANESE_1"/>
    <property type="match status" value="1"/>
</dbReference>
<dbReference type="PROSITE" id="PS50206">
    <property type="entry name" value="RHODANESE_3"/>
    <property type="match status" value="2"/>
</dbReference>
<dbReference type="SMART" id="SM00450">
    <property type="entry name" value="RHOD"/>
    <property type="match status" value="2"/>
</dbReference>
<dbReference type="SUPFAM" id="SSF52821">
    <property type="entry name" value="Rhodanese/Cell cycle control phosphatase"/>
    <property type="match status" value="2"/>
</dbReference>
<dbReference type="Pfam" id="PF00581">
    <property type="entry name" value="Rhodanese"/>
    <property type="match status" value="2"/>
</dbReference>
<feature type="domain" description="Rhodanese" evidence="3">
    <location>
        <begin position="165"/>
        <end position="278"/>
    </location>
</feature>
<dbReference type="InterPro" id="IPR036873">
    <property type="entry name" value="Rhodanese-like_dom_sf"/>
</dbReference>
<name>A0ABY5GSN5_9GAMM</name>
<sequence>MFTTLISVAQLEHLLLPGHSATVVLDCRAYLTAPGKGEQVYREGHIPGAGYLNLDTDLSSPVTPDSGRHPLPDFAVLCAALRARGVSSETQVVVYDDCGGAMAARAWWLLRLLGHRQVAVLDGGYPAWLASGLSVSDQLPSPLTGNFDAAPDPVLILSLEQVEGFTAAGLLIDARTAERYRGEQEPIDPVAGHIPGAVNRPLQLNLTNDGLFKTTGQLQQEWLSFIGDYRPHQVAHYCGSGVTACHNQLAMEHAGLKGSKVYPGSWSEWIRDPQRPVAIGE</sequence>
<gene>
    <name evidence="4" type="ORF">KDX31_13470</name>
</gene>
<dbReference type="InterPro" id="IPR045078">
    <property type="entry name" value="TST/MPST-like"/>
</dbReference>